<dbReference type="eggNOG" id="COG1403">
    <property type="taxonomic scope" value="Bacteria"/>
</dbReference>
<keyword evidence="3" id="KW-1185">Reference proteome</keyword>
<protein>
    <recommendedName>
        <fullName evidence="4">HNH endonuclease</fullName>
    </recommendedName>
</protein>
<feature type="chain" id="PRO_5001536070" description="HNH endonuclease" evidence="1">
    <location>
        <begin position="27"/>
        <end position="348"/>
    </location>
</feature>
<feature type="signal peptide" evidence="1">
    <location>
        <begin position="1"/>
        <end position="26"/>
    </location>
</feature>
<dbReference type="EMBL" id="CCDP010000001">
    <property type="protein sequence ID" value="CDQ38221.1"/>
    <property type="molecule type" value="Genomic_DNA"/>
</dbReference>
<dbReference type="RefSeq" id="WP_038242110.1">
    <property type="nucleotide sequence ID" value="NZ_BNER01000001.1"/>
</dbReference>
<sequence length="348" mass="39958" precursor="true">MKRKLSISIFAFVLLLTPLHIENVLAAEEVVKPSNELNGKVTEAIKDVTAEGKEGKVEINGMTVHIDQDYIQVDRDKKSVTLHEEKPITNQRIRLEGATIAHGIVFIPPERQNNSYPGQGHVQTFLMLTDTDGPIGPLSIEGDIDVNTSNNKTGSFTEDFANVEADWNYLEMFDEYEYEFAFTPVEKTKFYEIETNLNVEFLTDQDSVTETVGPILANKKAFEYPCRYFDPREVNVPGQCHGGDFTTQLLYADPYSDKVMFTPDTTTMSQVPPEDRVPWNNELRGEYIAEYIDRYGDPTKKDPDFAWKDYDIHHIIPREYGGSNYFNNLIPLKREFHSQNVTPWWTNY</sequence>
<dbReference type="AlphaFoldDB" id="A0A024Q8F5"/>
<reference evidence="3" key="2">
    <citation type="submission" date="2014-05" db="EMBL/GenBank/DDBJ databases">
        <title>Draft genome sequence of Virgibacillus massiliensis Vm-5.</title>
        <authorList>
            <person name="Khelaifia S."/>
            <person name="Croce O."/>
            <person name="Lagier J.C."/>
            <person name="Raoult D."/>
        </authorList>
    </citation>
    <scope>NUCLEOTIDE SEQUENCE [LARGE SCALE GENOMIC DNA]</scope>
    <source>
        <strain evidence="3">Vm-5</strain>
    </source>
</reference>
<evidence type="ECO:0000313" key="2">
    <source>
        <dbReference type="EMBL" id="CDQ38221.1"/>
    </source>
</evidence>
<dbReference type="OrthoDB" id="3078740at2"/>
<dbReference type="Proteomes" id="UP000028875">
    <property type="component" value="Unassembled WGS sequence"/>
</dbReference>
<evidence type="ECO:0000313" key="3">
    <source>
        <dbReference type="Proteomes" id="UP000028875"/>
    </source>
</evidence>
<keyword evidence="1" id="KW-0732">Signal</keyword>
<organism evidence="2 3">
    <name type="scientific">Virgibacillus massiliensis</name>
    <dbReference type="NCBI Taxonomy" id="1462526"/>
    <lineage>
        <taxon>Bacteria</taxon>
        <taxon>Bacillati</taxon>
        <taxon>Bacillota</taxon>
        <taxon>Bacilli</taxon>
        <taxon>Bacillales</taxon>
        <taxon>Bacillaceae</taxon>
        <taxon>Virgibacillus</taxon>
    </lineage>
</organism>
<accession>A0A024Q8F5</accession>
<proteinExistence type="predicted"/>
<evidence type="ECO:0000256" key="1">
    <source>
        <dbReference type="SAM" id="SignalP"/>
    </source>
</evidence>
<reference evidence="2 3" key="1">
    <citation type="submission" date="2014-03" db="EMBL/GenBank/DDBJ databases">
        <authorList>
            <person name="Urmite Genomes U."/>
        </authorList>
    </citation>
    <scope>NUCLEOTIDE SEQUENCE [LARGE SCALE GENOMIC DNA]</scope>
    <source>
        <strain evidence="2 3">Vm-5</strain>
    </source>
</reference>
<name>A0A024Q8F5_9BACI</name>
<dbReference type="InterPro" id="IPR003615">
    <property type="entry name" value="HNH_nuc"/>
</dbReference>
<gene>
    <name evidence="2" type="ORF">BN990_00489</name>
</gene>
<dbReference type="CDD" id="cd00085">
    <property type="entry name" value="HNHc"/>
    <property type="match status" value="1"/>
</dbReference>
<comment type="caution">
    <text evidence="2">The sequence shown here is derived from an EMBL/GenBank/DDBJ whole genome shotgun (WGS) entry which is preliminary data.</text>
</comment>
<dbReference type="STRING" id="1462526.BN990_00489"/>
<evidence type="ECO:0008006" key="4">
    <source>
        <dbReference type="Google" id="ProtNLM"/>
    </source>
</evidence>